<reference evidence="1 2" key="1">
    <citation type="submission" date="2016-09" db="EMBL/GenBank/DDBJ databases">
        <authorList>
            <person name="Capua I."/>
            <person name="De Benedictis P."/>
            <person name="Joannis T."/>
            <person name="Lombin L.H."/>
            <person name="Cattoli G."/>
        </authorList>
    </citation>
    <scope>NUCLEOTIDE SEQUENCE [LARGE SCALE GENOMIC DNA]</scope>
    <source>
        <strain evidence="1 2">GluBS11</strain>
    </source>
</reference>
<dbReference type="EMBL" id="FMKA01000001">
    <property type="protein sequence ID" value="SCP95346.1"/>
    <property type="molecule type" value="Genomic_DNA"/>
</dbReference>
<organism evidence="1 2">
    <name type="scientific">Anaerobium acetethylicum</name>
    <dbReference type="NCBI Taxonomy" id="1619234"/>
    <lineage>
        <taxon>Bacteria</taxon>
        <taxon>Bacillati</taxon>
        <taxon>Bacillota</taxon>
        <taxon>Clostridia</taxon>
        <taxon>Lachnospirales</taxon>
        <taxon>Lachnospiraceae</taxon>
        <taxon>Anaerobium</taxon>
    </lineage>
</organism>
<evidence type="ECO:0000313" key="1">
    <source>
        <dbReference type="EMBL" id="SCP95346.1"/>
    </source>
</evidence>
<keyword evidence="2" id="KW-1185">Reference proteome</keyword>
<gene>
    <name evidence="1" type="ORF">SAMN05421730_1001494</name>
</gene>
<protein>
    <submittedName>
        <fullName evidence="1">Uncharacterized protein</fullName>
    </submittedName>
</protein>
<dbReference type="Proteomes" id="UP000199315">
    <property type="component" value="Unassembled WGS sequence"/>
</dbReference>
<dbReference type="STRING" id="1619234.SAMN05421730_1001494"/>
<sequence length="216" mass="24515">MSKLKYLLIIEFAVIALLVGKSLFRSEEYHGYVPDPVQVDLAVPGTITVAGGDGDVGVSLMAEYTIEGVVKSKEAYSDYTSTISKYDVAMAWGELNQEEADEEIHYSQSGRWYYYRYSEDCPVTMDYIASHSANVHLIHKDKEILKKIKRIRKEDYVRFEGYLVKVNYENGPWESSLSRTDTGDGACEVLYVTSVEIIDEKDYPLLQSKTAGRNME</sequence>
<name>A0A1D3TPI1_9FIRM</name>
<evidence type="ECO:0000313" key="2">
    <source>
        <dbReference type="Proteomes" id="UP000199315"/>
    </source>
</evidence>
<dbReference type="RefSeq" id="WP_091229532.1">
    <property type="nucleotide sequence ID" value="NZ_FMKA01000001.1"/>
</dbReference>
<dbReference type="OrthoDB" id="6706661at2"/>
<accession>A0A1D3TPI1</accession>
<dbReference type="AlphaFoldDB" id="A0A1D3TPI1"/>
<proteinExistence type="predicted"/>